<reference evidence="2 3" key="1">
    <citation type="submission" date="2020-08" db="EMBL/GenBank/DDBJ databases">
        <title>Whole-Genome Sequence of French Clinical Streptomyces mexicanus Strain Q0842.</title>
        <authorList>
            <person name="Boxberger M."/>
            <person name="La Scola B."/>
        </authorList>
    </citation>
    <scope>NUCLEOTIDE SEQUENCE [LARGE SCALE GENOMIC DNA]</scope>
    <source>
        <strain evidence="2 3">Marseille-Q0842</strain>
    </source>
</reference>
<dbReference type="OrthoDB" id="4248693at2"/>
<dbReference type="PROSITE" id="PS51462">
    <property type="entry name" value="NUDIX"/>
    <property type="match status" value="1"/>
</dbReference>
<name>A0A7X1HYR6_9ACTN</name>
<dbReference type="Gene3D" id="3.90.79.10">
    <property type="entry name" value="Nucleoside Triphosphate Pyrophosphohydrolase"/>
    <property type="match status" value="1"/>
</dbReference>
<dbReference type="EMBL" id="JACMHY010000003">
    <property type="protein sequence ID" value="MBC2865514.1"/>
    <property type="molecule type" value="Genomic_DNA"/>
</dbReference>
<evidence type="ECO:0000313" key="2">
    <source>
        <dbReference type="EMBL" id="MBC2865514.1"/>
    </source>
</evidence>
<evidence type="ECO:0000313" key="3">
    <source>
        <dbReference type="Proteomes" id="UP000517694"/>
    </source>
</evidence>
<proteinExistence type="predicted"/>
<dbReference type="Proteomes" id="UP000517694">
    <property type="component" value="Unassembled WGS sequence"/>
</dbReference>
<feature type="domain" description="Nudix hydrolase" evidence="1">
    <location>
        <begin position="6"/>
        <end position="124"/>
    </location>
</feature>
<dbReference type="AlphaFoldDB" id="A0A7X1HYR6"/>
<gene>
    <name evidence="2" type="ORF">H1R13_11020</name>
</gene>
<sequence length="126" mass="12921">MESEQPAGGPVDAVVVYDGRLLLVEGPSGWGLPSGAPELAESAAAAAARLVYELTGYLVDGSTTLRPEAPGAGEPRAAVVCQVLSEEPSGGARLSPGQLRWVPLAEAAELPLPTAVRHYLEGHTPV</sequence>
<comment type="caution">
    <text evidence="2">The sequence shown here is derived from an EMBL/GenBank/DDBJ whole genome shotgun (WGS) entry which is preliminary data.</text>
</comment>
<keyword evidence="2" id="KW-0378">Hydrolase</keyword>
<organism evidence="2 3">
    <name type="scientific">Streptomyces mexicanus</name>
    <dbReference type="NCBI Taxonomy" id="178566"/>
    <lineage>
        <taxon>Bacteria</taxon>
        <taxon>Bacillati</taxon>
        <taxon>Actinomycetota</taxon>
        <taxon>Actinomycetes</taxon>
        <taxon>Kitasatosporales</taxon>
        <taxon>Streptomycetaceae</taxon>
        <taxon>Streptomyces</taxon>
    </lineage>
</organism>
<dbReference type="GO" id="GO:0016787">
    <property type="term" value="F:hydrolase activity"/>
    <property type="evidence" value="ECO:0007669"/>
    <property type="project" value="UniProtKB-KW"/>
</dbReference>
<dbReference type="SUPFAM" id="SSF55811">
    <property type="entry name" value="Nudix"/>
    <property type="match status" value="1"/>
</dbReference>
<dbReference type="InterPro" id="IPR000086">
    <property type="entry name" value="NUDIX_hydrolase_dom"/>
</dbReference>
<protein>
    <submittedName>
        <fullName evidence="2">NUDIX hydrolase</fullName>
    </submittedName>
</protein>
<evidence type="ECO:0000259" key="1">
    <source>
        <dbReference type="PROSITE" id="PS51462"/>
    </source>
</evidence>
<keyword evidence="3" id="KW-1185">Reference proteome</keyword>
<dbReference type="Pfam" id="PF00293">
    <property type="entry name" value="NUDIX"/>
    <property type="match status" value="1"/>
</dbReference>
<dbReference type="InterPro" id="IPR015797">
    <property type="entry name" value="NUDIX_hydrolase-like_dom_sf"/>
</dbReference>
<accession>A0A7X1HYR6</accession>
<dbReference type="RefSeq" id="WP_159672690.1">
    <property type="nucleotide sequence ID" value="NZ_JACMHY010000003.1"/>
</dbReference>